<keyword evidence="1" id="KW-0175">Coiled coil</keyword>
<dbReference type="EMBL" id="JARBDR010000141">
    <property type="protein sequence ID" value="KAJ8320668.1"/>
    <property type="molecule type" value="Genomic_DNA"/>
</dbReference>
<feature type="domain" description="FHA" evidence="3">
    <location>
        <begin position="23"/>
        <end position="73"/>
    </location>
</feature>
<dbReference type="InterPro" id="IPR052642">
    <property type="entry name" value="CC-FHA_domain"/>
</dbReference>
<dbReference type="SMART" id="SM00240">
    <property type="entry name" value="FHA"/>
    <property type="match status" value="1"/>
</dbReference>
<accession>A0ABQ9FY89</accession>
<dbReference type="PANTHER" id="PTHR18853:SF10">
    <property type="entry name" value="FHA DOMAIN-CONTAINING PROTEIN"/>
    <property type="match status" value="1"/>
</dbReference>
<protein>
    <recommendedName>
        <fullName evidence="3">FHA domain-containing protein</fullName>
    </recommendedName>
</protein>
<proteinExistence type="predicted"/>
<evidence type="ECO:0000313" key="5">
    <source>
        <dbReference type="Proteomes" id="UP001217089"/>
    </source>
</evidence>
<dbReference type="PANTHER" id="PTHR18853">
    <property type="entry name" value="FORKHEAD-ASSOCIATED DOMAIN-CONTAINING PROTEIN 1-RELATED"/>
    <property type="match status" value="1"/>
</dbReference>
<dbReference type="Gene3D" id="2.60.200.20">
    <property type="match status" value="1"/>
</dbReference>
<feature type="coiled-coil region" evidence="1">
    <location>
        <begin position="268"/>
        <end position="381"/>
    </location>
</feature>
<dbReference type="CDD" id="cd22700">
    <property type="entry name" value="FHA_FHAD1"/>
    <property type="match status" value="1"/>
</dbReference>
<dbReference type="PROSITE" id="PS50006">
    <property type="entry name" value="FHA_DOMAIN"/>
    <property type="match status" value="1"/>
</dbReference>
<evidence type="ECO:0000256" key="2">
    <source>
        <dbReference type="SAM" id="MobiDB-lite"/>
    </source>
</evidence>
<gene>
    <name evidence="4" type="ORF">KUTeg_002255</name>
</gene>
<evidence type="ECO:0000313" key="4">
    <source>
        <dbReference type="EMBL" id="KAJ8320668.1"/>
    </source>
</evidence>
<feature type="coiled-coil region" evidence="1">
    <location>
        <begin position="481"/>
        <end position="515"/>
    </location>
</feature>
<feature type="region of interest" description="Disordered" evidence="2">
    <location>
        <begin position="153"/>
        <end position="172"/>
    </location>
</feature>
<dbReference type="Proteomes" id="UP001217089">
    <property type="component" value="Unassembled WGS sequence"/>
</dbReference>
<dbReference type="InterPro" id="IPR008984">
    <property type="entry name" value="SMAD_FHA_dom_sf"/>
</dbReference>
<feature type="coiled-coil region" evidence="1">
    <location>
        <begin position="831"/>
        <end position="904"/>
    </location>
</feature>
<dbReference type="SUPFAM" id="SSF49879">
    <property type="entry name" value="SMAD/FHA domain"/>
    <property type="match status" value="1"/>
</dbReference>
<reference evidence="4 5" key="1">
    <citation type="submission" date="2022-12" db="EMBL/GenBank/DDBJ databases">
        <title>Chromosome-level genome of Tegillarca granosa.</title>
        <authorList>
            <person name="Kim J."/>
        </authorList>
    </citation>
    <scope>NUCLEOTIDE SEQUENCE [LARGE SCALE GENOMIC DNA]</scope>
    <source>
        <strain evidence="4">Teg-2019</strain>
        <tissue evidence="4">Adductor muscle</tissue>
    </source>
</reference>
<dbReference type="Pfam" id="PF00498">
    <property type="entry name" value="FHA"/>
    <property type="match status" value="1"/>
</dbReference>
<comment type="caution">
    <text evidence="4">The sequence shown here is derived from an EMBL/GenBank/DDBJ whole genome shotgun (WGS) entry which is preliminary data.</text>
</comment>
<evidence type="ECO:0000259" key="3">
    <source>
        <dbReference type="PROSITE" id="PS50006"/>
    </source>
</evidence>
<dbReference type="InterPro" id="IPR000253">
    <property type="entry name" value="FHA_dom"/>
</dbReference>
<feature type="coiled-coil region" evidence="1">
    <location>
        <begin position="591"/>
        <end position="734"/>
    </location>
</feature>
<sequence>MTNMKGSLKGGDGTLYCLAPKVTTIGREGCDIVLQTPGVDQQHAVVEYSEQENCFVIQDLNTSQGTYVNDVRVQNATVRLAPCDIIRFGYAGMPYELLIDNPPPHRPAWTQPLTMITDTMAQNTNPYMNQGLPYLATGTTTITIPPAVWTASQNGTQLPRPPTLRSRPLNVSGGWVNGMTSRNTMSPQIIAPQSGGGGQTDIMLIQEKEQKIMQLQDEVSRLRSLELDSFHKDQQIQQMSVRISELENNPSQRPPVVSSTDAELTQKLLYLEQEIAAKNQEIATLREQQGQVTTENLDIASQDELSQKVKELNNVKNELERIKKDKNITSGLVTQMQRDMSSKDSTISKLTREIETLKKELREKEAQVTSMSAKVSRLKESTGVNKAAEERDAREKELISLRQLTIYEEKDIQKKLQAEADQAKSEAQDMQRAERLVRVDLEQATKRLERFRNRVLQVTFSTPGIKAPESEISDDELLDQLKKIIDERTEFYRKVKDLKEQLKLADTSSAEFKENMSKLRTDMEQIVAHLQEKGFLVSDLKQELGMLQSVITDESGAWLKDCLLNILTCILSWEQEIENALEKCGVNIKLSNDAISEKEKLMLQITQIEERHKTDIELQINLQKDDAENRIADAVEKARLEELEEYKTLEASLREEITQLQKDKGEEWEKLTAELNEKENKHTAEIEAYKEQTKQHSVTICAMEERIVKVMKKNTDYQEEISSLNKVIHELKIALQNKPEVKPAPPPKPKVIVQKPSQDVQAMEQLIIVLRKENGELKKRLQDQDDMILGLRRDLAGAHARLSDITGELSETQKQEIERNKELLNHKDKELGEIRQQMAKLTKIVDKQKDEIKSLEIQLSKEKEISIKYKRHIDEKLQTIKSLEIQLSEEKEEQKRQLDIIDNEGRITSELTALGAHITSLDREVSRARGLMGSANAEADMERSAHRETMDALECSENSFMALLQAMASSLELEEVEGLRPIGHIPRDERERLLRERETACQLLSNRVKNDLKNRSEETQYLRESLNRTRDRLDQERRLNTAIKQRKVAAKKRAQKEMAKRKNYEIKTLKNELTDKEKALFEAENRLYTMENSLGIERPLEAVEQ</sequence>
<name>A0ABQ9FY89_TEGGR</name>
<evidence type="ECO:0000256" key="1">
    <source>
        <dbReference type="SAM" id="Coils"/>
    </source>
</evidence>
<feature type="coiled-coil region" evidence="1">
    <location>
        <begin position="1026"/>
        <end position="1086"/>
    </location>
</feature>
<organism evidence="4 5">
    <name type="scientific">Tegillarca granosa</name>
    <name type="common">Malaysian cockle</name>
    <name type="synonym">Anadara granosa</name>
    <dbReference type="NCBI Taxonomy" id="220873"/>
    <lineage>
        <taxon>Eukaryota</taxon>
        <taxon>Metazoa</taxon>
        <taxon>Spiralia</taxon>
        <taxon>Lophotrochozoa</taxon>
        <taxon>Mollusca</taxon>
        <taxon>Bivalvia</taxon>
        <taxon>Autobranchia</taxon>
        <taxon>Pteriomorphia</taxon>
        <taxon>Arcoida</taxon>
        <taxon>Arcoidea</taxon>
        <taxon>Arcidae</taxon>
        <taxon>Tegillarca</taxon>
    </lineage>
</organism>
<keyword evidence="5" id="KW-1185">Reference proteome</keyword>